<dbReference type="AlphaFoldDB" id="A0A2N9HS00"/>
<sequence>MPTLDLLPWHKLWTLSLVIQRSWIWTMKYHLMFQPSNWKVLEDYSWCFSFHCACGSTKSSTLQLLPMPTLDLLQWHKLWTLSLVIQRSWIWTMKHHLMFQPSNWKVLEDYSWCFSFHCACGSTKSSTLQLLPMPTLDLLPWHKLWTLSLVIQRSWIWTMKYYLMFQPSNWKVLEDYSWCFSFHCACGSTKSSTLQLLPMPTLDLLPWHKLWTLSLVIQRSWIWTMKHHLMFQPSNWKVLEDYSWCFSFHCACGSTKSSTLQLLPMPTLDLLPWHKL</sequence>
<name>A0A2N9HS00_FAGSY</name>
<proteinExistence type="predicted"/>
<evidence type="ECO:0000313" key="1">
    <source>
        <dbReference type="EMBL" id="SPD14503.1"/>
    </source>
</evidence>
<protein>
    <submittedName>
        <fullName evidence="1">Uncharacterized protein</fullName>
    </submittedName>
</protein>
<gene>
    <name evidence="1" type="ORF">FSB_LOCUS42385</name>
</gene>
<organism evidence="1">
    <name type="scientific">Fagus sylvatica</name>
    <name type="common">Beechnut</name>
    <dbReference type="NCBI Taxonomy" id="28930"/>
    <lineage>
        <taxon>Eukaryota</taxon>
        <taxon>Viridiplantae</taxon>
        <taxon>Streptophyta</taxon>
        <taxon>Embryophyta</taxon>
        <taxon>Tracheophyta</taxon>
        <taxon>Spermatophyta</taxon>
        <taxon>Magnoliopsida</taxon>
        <taxon>eudicotyledons</taxon>
        <taxon>Gunneridae</taxon>
        <taxon>Pentapetalae</taxon>
        <taxon>rosids</taxon>
        <taxon>fabids</taxon>
        <taxon>Fagales</taxon>
        <taxon>Fagaceae</taxon>
        <taxon>Fagus</taxon>
    </lineage>
</organism>
<dbReference type="EMBL" id="OIVN01003944">
    <property type="protein sequence ID" value="SPD14503.1"/>
    <property type="molecule type" value="Genomic_DNA"/>
</dbReference>
<accession>A0A2N9HS00</accession>
<reference evidence="1" key="1">
    <citation type="submission" date="2018-02" db="EMBL/GenBank/DDBJ databases">
        <authorList>
            <person name="Cohen D.B."/>
            <person name="Kent A.D."/>
        </authorList>
    </citation>
    <scope>NUCLEOTIDE SEQUENCE</scope>
</reference>